<accession>A0A8S9QXF6</accession>
<feature type="compositionally biased region" description="Basic and acidic residues" evidence="1">
    <location>
        <begin position="152"/>
        <end position="170"/>
    </location>
</feature>
<name>A0A8S9QXF6_BRACR</name>
<feature type="region of interest" description="Disordered" evidence="1">
    <location>
        <begin position="128"/>
        <end position="173"/>
    </location>
</feature>
<sequence length="290" mass="33167">MIQDARHKATDYIIIEEETKVLSQNISRQKRPRKIQTKRLRRKTLVTTNTFITRRKSFKERITTQSTRNRAEPRAIHGFAIHDTTKNTFCEFHQTRGHLTTNCKILGVRLAAKLLAGEHSEVTSVKDLILENDHPPKTDKNLPAENSPRRNQAGDKRGRRSDDKGNDNNRRRVNMIIGGSQYCNNTVSAIKAYQLLGSKSVTTESMSESPCWGRKRSNISHRNHTQTDRFEYDNRNTDEPSSVITQLPHMHAVRSLRSDRARAKLEPSSSVSLGRYMATELKHPSRSVAT</sequence>
<dbReference type="AlphaFoldDB" id="A0A8S9QXF6"/>
<comment type="caution">
    <text evidence="2">The sequence shown here is derived from an EMBL/GenBank/DDBJ whole genome shotgun (WGS) entry which is preliminary data.</text>
</comment>
<reference evidence="2" key="1">
    <citation type="submission" date="2019-12" db="EMBL/GenBank/DDBJ databases">
        <title>Genome sequencing and annotation of Brassica cretica.</title>
        <authorList>
            <person name="Studholme D.J."/>
            <person name="Sarris P."/>
        </authorList>
    </citation>
    <scope>NUCLEOTIDE SEQUENCE</scope>
    <source>
        <strain evidence="2">PFS-109/04</strain>
        <tissue evidence="2">Leaf</tissue>
    </source>
</reference>
<proteinExistence type="predicted"/>
<evidence type="ECO:0000313" key="2">
    <source>
        <dbReference type="EMBL" id="KAF3553965.1"/>
    </source>
</evidence>
<dbReference type="Proteomes" id="UP000712600">
    <property type="component" value="Unassembled WGS sequence"/>
</dbReference>
<gene>
    <name evidence="2" type="ORF">F2Q69_00015187</name>
</gene>
<protein>
    <submittedName>
        <fullName evidence="2">Uncharacterized protein</fullName>
    </submittedName>
</protein>
<dbReference type="EMBL" id="QGKX02000996">
    <property type="protein sequence ID" value="KAF3553965.1"/>
    <property type="molecule type" value="Genomic_DNA"/>
</dbReference>
<feature type="compositionally biased region" description="Basic residues" evidence="1">
    <location>
        <begin position="213"/>
        <end position="224"/>
    </location>
</feature>
<feature type="region of interest" description="Disordered" evidence="1">
    <location>
        <begin position="204"/>
        <end position="227"/>
    </location>
</feature>
<organism evidence="2 3">
    <name type="scientific">Brassica cretica</name>
    <name type="common">Mustard</name>
    <dbReference type="NCBI Taxonomy" id="69181"/>
    <lineage>
        <taxon>Eukaryota</taxon>
        <taxon>Viridiplantae</taxon>
        <taxon>Streptophyta</taxon>
        <taxon>Embryophyta</taxon>
        <taxon>Tracheophyta</taxon>
        <taxon>Spermatophyta</taxon>
        <taxon>Magnoliopsida</taxon>
        <taxon>eudicotyledons</taxon>
        <taxon>Gunneridae</taxon>
        <taxon>Pentapetalae</taxon>
        <taxon>rosids</taxon>
        <taxon>malvids</taxon>
        <taxon>Brassicales</taxon>
        <taxon>Brassicaceae</taxon>
        <taxon>Brassiceae</taxon>
        <taxon>Brassica</taxon>
    </lineage>
</organism>
<evidence type="ECO:0000313" key="3">
    <source>
        <dbReference type="Proteomes" id="UP000712600"/>
    </source>
</evidence>
<feature type="compositionally biased region" description="Basic and acidic residues" evidence="1">
    <location>
        <begin position="128"/>
        <end position="142"/>
    </location>
</feature>
<evidence type="ECO:0000256" key="1">
    <source>
        <dbReference type="SAM" id="MobiDB-lite"/>
    </source>
</evidence>